<keyword evidence="11 13" id="KW-0456">Lyase</keyword>
<dbReference type="Proteomes" id="UP000016160">
    <property type="component" value="Chromosome"/>
</dbReference>
<dbReference type="InterPro" id="IPR023026">
    <property type="entry name" value="Trp_synth_beta/beta-like"/>
</dbReference>
<comment type="catalytic activity">
    <reaction evidence="14">
        <text>N-(5-phospho-beta-D-ribosyl)anthranilate = 1-(2-carboxyphenylamino)-1-deoxy-D-ribulose 5-phosphate</text>
        <dbReference type="Rhea" id="RHEA:21540"/>
        <dbReference type="ChEBI" id="CHEBI:18277"/>
        <dbReference type="ChEBI" id="CHEBI:58613"/>
        <dbReference type="EC" id="5.3.1.24"/>
    </reaction>
</comment>
<dbReference type="PATRIC" id="fig|1347342.6.peg.2779"/>
<dbReference type="HOGENOM" id="CLU_016734_3_4_10"/>
<dbReference type="OrthoDB" id="9766131at2"/>
<keyword evidence="7 14" id="KW-0822">Tryptophan biosynthesis</keyword>
<dbReference type="InterPro" id="IPR006653">
    <property type="entry name" value="Trp_synth_b_CS"/>
</dbReference>
<evidence type="ECO:0000256" key="4">
    <source>
        <dbReference type="ARBA" id="ARBA00009982"/>
    </source>
</evidence>
<dbReference type="InterPro" id="IPR011060">
    <property type="entry name" value="RibuloseP-bd_barrel"/>
</dbReference>
<comment type="cofactor">
    <cofactor evidence="1 13">
        <name>pyridoxal 5'-phosphate</name>
        <dbReference type="ChEBI" id="CHEBI:597326"/>
    </cofactor>
</comment>
<dbReference type="FunFam" id="3.40.50.1100:FF:000001">
    <property type="entry name" value="Tryptophan synthase beta chain"/>
    <property type="match status" value="1"/>
</dbReference>
<keyword evidence="8 13" id="KW-0663">Pyridoxal phosphate</keyword>
<reference evidence="17 18" key="1">
    <citation type="journal article" date="2013" name="Appl. Environ. Microbiol.">
        <title>The genome of the alga-associated marine flavobacterium Formosa agariphila KMM 3901T reveals a broad potential for degradation of algal polysaccharides.</title>
        <authorList>
            <person name="Mann A.J."/>
            <person name="Hahnke R.L."/>
            <person name="Huang S."/>
            <person name="Werner J."/>
            <person name="Xing P."/>
            <person name="Barbeyron T."/>
            <person name="Huettel B."/>
            <person name="Stueber K."/>
            <person name="Reinhardt R."/>
            <person name="Harder J."/>
            <person name="Gloeckner F.O."/>
            <person name="Amann R.I."/>
            <person name="Teeling H."/>
        </authorList>
    </citation>
    <scope>NUCLEOTIDE SEQUENCE [LARGE SCALE GENOMIC DNA]</scope>
    <source>
        <strain evidence="18">DSM 15362 / KCTC 12365 / LMG 23005 / KMM 3901</strain>
    </source>
</reference>
<feature type="domain" description="Tryptophan synthase beta chain-like PALP" evidence="15">
    <location>
        <begin position="272"/>
        <end position="594"/>
    </location>
</feature>
<keyword evidence="6 14" id="KW-0028">Amino-acid biosynthesis</keyword>
<dbReference type="Pfam" id="PF00291">
    <property type="entry name" value="PALP"/>
    <property type="match status" value="1"/>
</dbReference>
<accession>T2KR49</accession>
<dbReference type="HAMAP" id="MF_00133">
    <property type="entry name" value="Trp_synth_beta"/>
    <property type="match status" value="1"/>
</dbReference>
<evidence type="ECO:0000256" key="5">
    <source>
        <dbReference type="ARBA" id="ARBA00011270"/>
    </source>
</evidence>
<evidence type="ECO:0000256" key="8">
    <source>
        <dbReference type="ARBA" id="ARBA00022898"/>
    </source>
</evidence>
<dbReference type="EMBL" id="HG315671">
    <property type="protein sequence ID" value="CDF80474.1"/>
    <property type="molecule type" value="Genomic_DNA"/>
</dbReference>
<evidence type="ECO:0000256" key="3">
    <source>
        <dbReference type="ARBA" id="ARBA00004733"/>
    </source>
</evidence>
<evidence type="ECO:0000259" key="15">
    <source>
        <dbReference type="Pfam" id="PF00291"/>
    </source>
</evidence>
<dbReference type="AlphaFoldDB" id="T2KR49"/>
<dbReference type="PROSITE" id="PS00168">
    <property type="entry name" value="TRP_SYNTHASE_BETA"/>
    <property type="match status" value="1"/>
</dbReference>
<proteinExistence type="inferred from homology"/>
<dbReference type="EC" id="5.3.1.24" evidence="14"/>
<dbReference type="InterPro" id="IPR006654">
    <property type="entry name" value="Trp_synth_beta"/>
</dbReference>
<dbReference type="HAMAP" id="MF_00135">
    <property type="entry name" value="PRAI"/>
    <property type="match status" value="1"/>
</dbReference>
<comment type="subunit">
    <text evidence="5 13">Tetramer of two alpha and two beta chains.</text>
</comment>
<comment type="similarity">
    <text evidence="14">Belongs to the TrpF family.</text>
</comment>
<comment type="pathway">
    <text evidence="3 13">Amino-acid biosynthesis; L-tryptophan biosynthesis; L-tryptophan from chorismate: step 5/5.</text>
</comment>
<comment type="catalytic activity">
    <reaction evidence="12 13">
        <text>(1S,2R)-1-C-(indol-3-yl)glycerol 3-phosphate + L-serine = D-glyceraldehyde 3-phosphate + L-tryptophan + H2O</text>
        <dbReference type="Rhea" id="RHEA:10532"/>
        <dbReference type="ChEBI" id="CHEBI:15377"/>
        <dbReference type="ChEBI" id="CHEBI:33384"/>
        <dbReference type="ChEBI" id="CHEBI:57912"/>
        <dbReference type="ChEBI" id="CHEBI:58866"/>
        <dbReference type="ChEBI" id="CHEBI:59776"/>
        <dbReference type="EC" id="4.2.1.20"/>
    </reaction>
</comment>
<comment type="similarity">
    <text evidence="4 13">Belongs to the TrpB family.</text>
</comment>
<comment type="pathway">
    <text evidence="2 14">Amino-acid biosynthesis; L-tryptophan biosynthesis; L-tryptophan from chorismate: step 3/5.</text>
</comment>
<evidence type="ECO:0000259" key="16">
    <source>
        <dbReference type="Pfam" id="PF00697"/>
    </source>
</evidence>
<dbReference type="InterPro" id="IPR013785">
    <property type="entry name" value="Aldolase_TIM"/>
</dbReference>
<dbReference type="EC" id="4.2.1.20" evidence="13"/>
<evidence type="ECO:0000256" key="6">
    <source>
        <dbReference type="ARBA" id="ARBA00022605"/>
    </source>
</evidence>
<evidence type="ECO:0000256" key="1">
    <source>
        <dbReference type="ARBA" id="ARBA00001933"/>
    </source>
</evidence>
<dbReference type="CDD" id="cd06446">
    <property type="entry name" value="Trp-synth_B"/>
    <property type="match status" value="1"/>
</dbReference>
<gene>
    <name evidence="13" type="primary">trpB</name>
    <name evidence="14" type="synonym">trpF</name>
    <name evidence="17" type="ORF">BN863_27620</name>
</gene>
<dbReference type="InterPro" id="IPR001240">
    <property type="entry name" value="PRAI_dom"/>
</dbReference>
<dbReference type="Gene3D" id="3.40.50.1100">
    <property type="match status" value="2"/>
</dbReference>
<dbReference type="PANTHER" id="PTHR48077:SF3">
    <property type="entry name" value="TRYPTOPHAN SYNTHASE"/>
    <property type="match status" value="1"/>
</dbReference>
<keyword evidence="18" id="KW-1185">Reference proteome</keyword>
<feature type="domain" description="N-(5'phosphoribosyl) anthranilate isomerase (PRAI)" evidence="16">
    <location>
        <begin position="4"/>
        <end position="203"/>
    </location>
</feature>
<name>T2KR49_FORAG</name>
<dbReference type="UniPathway" id="UPA00035">
    <property type="reaction ID" value="UER00042"/>
</dbReference>
<dbReference type="InterPro" id="IPR001926">
    <property type="entry name" value="TrpB-like_PALP"/>
</dbReference>
<evidence type="ECO:0000256" key="2">
    <source>
        <dbReference type="ARBA" id="ARBA00004664"/>
    </source>
</evidence>
<dbReference type="GO" id="GO:0004640">
    <property type="term" value="F:phosphoribosylanthranilate isomerase activity"/>
    <property type="evidence" value="ECO:0007669"/>
    <property type="project" value="UniProtKB-UniRule"/>
</dbReference>
<dbReference type="Gene3D" id="3.20.20.70">
    <property type="entry name" value="Aldolase class I"/>
    <property type="match status" value="1"/>
</dbReference>
<dbReference type="InterPro" id="IPR036052">
    <property type="entry name" value="TrpB-like_PALP_sf"/>
</dbReference>
<dbReference type="eggNOG" id="COG0133">
    <property type="taxonomic scope" value="Bacteria"/>
</dbReference>
<dbReference type="FunFam" id="3.40.50.1100:FF:000004">
    <property type="entry name" value="Tryptophan synthase beta chain"/>
    <property type="match status" value="1"/>
</dbReference>
<evidence type="ECO:0000256" key="14">
    <source>
        <dbReference type="HAMAP-Rule" id="MF_00135"/>
    </source>
</evidence>
<feature type="modified residue" description="N6-(pyridoxal phosphate)lysine" evidence="13">
    <location>
        <position position="305"/>
    </location>
</feature>
<dbReference type="SUPFAM" id="SSF53686">
    <property type="entry name" value="Tryptophan synthase beta subunit-like PLP-dependent enzymes"/>
    <property type="match status" value="1"/>
</dbReference>
<evidence type="ECO:0000256" key="7">
    <source>
        <dbReference type="ARBA" id="ARBA00022822"/>
    </source>
</evidence>
<organism evidence="17 18">
    <name type="scientific">Formosa agariphila (strain DSM 15362 / KCTC 12365 / LMG 23005 / KMM 3901 / M-2Alg 35-1)</name>
    <dbReference type="NCBI Taxonomy" id="1347342"/>
    <lineage>
        <taxon>Bacteria</taxon>
        <taxon>Pseudomonadati</taxon>
        <taxon>Bacteroidota</taxon>
        <taxon>Flavobacteriia</taxon>
        <taxon>Flavobacteriales</taxon>
        <taxon>Flavobacteriaceae</taxon>
        <taxon>Formosa</taxon>
    </lineage>
</organism>
<protein>
    <recommendedName>
        <fullName evidence="13 14">Multifunctional fusion protein</fullName>
    </recommendedName>
    <domain>
        <recommendedName>
            <fullName evidence="14">N-(5'-phosphoribosyl)anthranilate isomerase</fullName>
            <shortName evidence="14">PRAI</shortName>
            <ecNumber evidence="14">5.3.1.24</ecNumber>
        </recommendedName>
    </domain>
    <domain>
        <recommendedName>
            <fullName evidence="13">Tryptophan synthase beta chain</fullName>
            <ecNumber evidence="13">4.2.1.20</ecNumber>
        </recommendedName>
    </domain>
</protein>
<dbReference type="GO" id="GO:0005737">
    <property type="term" value="C:cytoplasm"/>
    <property type="evidence" value="ECO:0007669"/>
    <property type="project" value="TreeGrafter"/>
</dbReference>
<dbReference type="NCBIfam" id="TIGR00263">
    <property type="entry name" value="trpB"/>
    <property type="match status" value="1"/>
</dbReference>
<evidence type="ECO:0000256" key="12">
    <source>
        <dbReference type="ARBA" id="ARBA00049047"/>
    </source>
</evidence>
<dbReference type="STRING" id="1347342.BN863_27620"/>
<dbReference type="PANTHER" id="PTHR48077">
    <property type="entry name" value="TRYPTOPHAN SYNTHASE-RELATED"/>
    <property type="match status" value="1"/>
</dbReference>
<dbReference type="GO" id="GO:0004834">
    <property type="term" value="F:tryptophan synthase activity"/>
    <property type="evidence" value="ECO:0007669"/>
    <property type="project" value="UniProtKB-UniRule"/>
</dbReference>
<evidence type="ECO:0000256" key="9">
    <source>
        <dbReference type="ARBA" id="ARBA00023141"/>
    </source>
</evidence>
<evidence type="ECO:0000256" key="10">
    <source>
        <dbReference type="ARBA" id="ARBA00023235"/>
    </source>
</evidence>
<dbReference type="CDD" id="cd00405">
    <property type="entry name" value="PRAI"/>
    <property type="match status" value="1"/>
</dbReference>
<dbReference type="Pfam" id="PF00697">
    <property type="entry name" value="PRAI"/>
    <property type="match status" value="1"/>
</dbReference>
<keyword evidence="10 14" id="KW-0413">Isomerase</keyword>
<evidence type="ECO:0000256" key="13">
    <source>
        <dbReference type="HAMAP-Rule" id="MF_00133"/>
    </source>
</evidence>
<evidence type="ECO:0000313" key="18">
    <source>
        <dbReference type="Proteomes" id="UP000016160"/>
    </source>
</evidence>
<evidence type="ECO:0000313" key="17">
    <source>
        <dbReference type="EMBL" id="CDF80474.1"/>
    </source>
</evidence>
<evidence type="ECO:0000256" key="11">
    <source>
        <dbReference type="ARBA" id="ARBA00023239"/>
    </source>
</evidence>
<sequence>MKLKVCGMKFPDNINAIASLQPDYLGFIFYDKSARFISTEIPNVPKAIKKVGVFVNASADTVVTTVLKNNLQAVQLHGEEAVDYCKTIKEQLPNIEIIKVFSIKDEFNFDVLEPFETVCDYFLFDTKGKLPGGNGYTFNWNILKKYPSTKPYFLSGGIGDSEIEPILEFSTSKASKYCYAIDVNSKFEIEPGLKDFERLEQFKKQLFSNLAAKQHTMSYNINEKGYYGEFGGAYIPEMLYPNVEELRQNYLKIMAEPSFKEEFDQLLKDYVGRPSPLYFAKRLSEKYNTKIYLKREDLNHTGAHKINNTIGQILMANRLGKKRIIAETGAGQHGVATATVCALMGLECIVYMGEIDIARQAPNVARMKMLGASVIPALSGSRTLKDATNEAIRDWINNPVDTHYIIGSVVGPHPYPDMVARFQSVVSQEMEWQLQEKEGRTKPDHVIACVGGGSNAAGAFYQYLDETDVNLIAVEAAGLGVDSGESAATSALGREGIIHGSKTLLMQTDDGQITEPYSISAGLDYPGVGPMHANLFATGRAEFISITDDEAMNAGMELCQLEGIIPAIESSHALAVFKNRKFEPEEVVVLSLSGRGDKDLQNYIDYFKI</sequence>
<keyword evidence="9 14" id="KW-0057">Aromatic amino acid biosynthesis</keyword>
<comment type="function">
    <text evidence="13">The beta subunit is responsible for the synthesis of L-tryptophan from indole and L-serine.</text>
</comment>
<dbReference type="SUPFAM" id="SSF51366">
    <property type="entry name" value="Ribulose-phoshate binding barrel"/>
    <property type="match status" value="1"/>
</dbReference>